<accession>A0ABZ0IJ22</accession>
<dbReference type="EMBL" id="CP136051">
    <property type="protein sequence ID" value="WOK04310.1"/>
    <property type="molecule type" value="Genomic_DNA"/>
</dbReference>
<organism evidence="1 2">
    <name type="scientific">Imperialibacter roseus</name>
    <dbReference type="NCBI Taxonomy" id="1324217"/>
    <lineage>
        <taxon>Bacteria</taxon>
        <taxon>Pseudomonadati</taxon>
        <taxon>Bacteroidota</taxon>
        <taxon>Cytophagia</taxon>
        <taxon>Cytophagales</taxon>
        <taxon>Flammeovirgaceae</taxon>
        <taxon>Imperialibacter</taxon>
    </lineage>
</organism>
<name>A0ABZ0IJ22_9BACT</name>
<gene>
    <name evidence="1" type="ORF">RT717_14615</name>
</gene>
<dbReference type="RefSeq" id="WP_317487123.1">
    <property type="nucleotide sequence ID" value="NZ_CP136051.1"/>
</dbReference>
<dbReference type="Proteomes" id="UP001302349">
    <property type="component" value="Chromosome"/>
</dbReference>
<keyword evidence="2" id="KW-1185">Reference proteome</keyword>
<sequence length="249" mass="27678">MTVRMLLFVLIMTTFHSLVKAQKEDSTGHAMEFAGSVNINNNGIALVPTFSLGKPSAIIELSAKKNRFSFIPQLRYNLKDRQPWNFIFWGRYKMIDTNKLKVSVGSFSSIVFRDGTAVSNGIATESLTASRLLIGELIPSYQFSPKVSVGLYYMFAKALDTTVNDLHLVSLNSTFSKINLTKGFLLTVKPQVYYLGIPELDQQGLYGNASLALSKKEIPVSITSMFNKAISSNLVAKDFVWNVGITYSF</sequence>
<protein>
    <recommendedName>
        <fullName evidence="3">Outer membrane protein beta-barrel domain-containing protein</fullName>
    </recommendedName>
</protein>
<evidence type="ECO:0000313" key="2">
    <source>
        <dbReference type="Proteomes" id="UP001302349"/>
    </source>
</evidence>
<reference evidence="1 2" key="1">
    <citation type="journal article" date="2023" name="Microbiol. Resour. Announc.">
        <title>Complete Genome Sequence of Imperialibacter roseus strain P4T.</title>
        <authorList>
            <person name="Tizabi D.R."/>
            <person name="Bachvaroff T."/>
            <person name="Hill R.T."/>
        </authorList>
    </citation>
    <scope>NUCLEOTIDE SEQUENCE [LARGE SCALE GENOMIC DNA]</scope>
    <source>
        <strain evidence="1 2">P4T</strain>
    </source>
</reference>
<evidence type="ECO:0008006" key="3">
    <source>
        <dbReference type="Google" id="ProtNLM"/>
    </source>
</evidence>
<evidence type="ECO:0000313" key="1">
    <source>
        <dbReference type="EMBL" id="WOK04310.1"/>
    </source>
</evidence>
<proteinExistence type="predicted"/>